<comment type="caution">
    <text evidence="1">The sequence shown here is derived from an EMBL/GenBank/DDBJ whole genome shotgun (WGS) entry which is preliminary data.</text>
</comment>
<evidence type="ECO:0000313" key="1">
    <source>
        <dbReference type="EMBL" id="KAK4009458.1"/>
    </source>
</evidence>
<accession>A0ABQ9Z992</accession>
<evidence type="ECO:0000313" key="2">
    <source>
        <dbReference type="Proteomes" id="UP001234178"/>
    </source>
</evidence>
<sequence>MVRSGPALTCSTLEEASRVTLCPGKRIGRIGLQQVLPAAGVIKIPRLCSATSDKWVLQVSFRQMLPVNVTSVIDEEAAGMLIGLLAPGVEQLQPVTKSPIMEKAAAALRKPRLIDLEGTSSHMKVVARLRRQWEEEGNAKRYPFEWLIGCLFPLPLLVYLWIEYQRPSNHVDTLLLARLVEVRKPGEEDQGQSGPNAVT</sequence>
<dbReference type="Proteomes" id="UP001234178">
    <property type="component" value="Unassembled WGS sequence"/>
</dbReference>
<organism evidence="1 2">
    <name type="scientific">Daphnia magna</name>
    <dbReference type="NCBI Taxonomy" id="35525"/>
    <lineage>
        <taxon>Eukaryota</taxon>
        <taxon>Metazoa</taxon>
        <taxon>Ecdysozoa</taxon>
        <taxon>Arthropoda</taxon>
        <taxon>Crustacea</taxon>
        <taxon>Branchiopoda</taxon>
        <taxon>Diplostraca</taxon>
        <taxon>Cladocera</taxon>
        <taxon>Anomopoda</taxon>
        <taxon>Daphniidae</taxon>
        <taxon>Daphnia</taxon>
    </lineage>
</organism>
<reference evidence="1 2" key="1">
    <citation type="journal article" date="2023" name="Nucleic Acids Res.">
        <title>The hologenome of Daphnia magna reveals possible DNA methylation and microbiome-mediated evolution of the host genome.</title>
        <authorList>
            <person name="Chaturvedi A."/>
            <person name="Li X."/>
            <person name="Dhandapani V."/>
            <person name="Marshall H."/>
            <person name="Kissane S."/>
            <person name="Cuenca-Cambronero M."/>
            <person name="Asole G."/>
            <person name="Calvet F."/>
            <person name="Ruiz-Romero M."/>
            <person name="Marangio P."/>
            <person name="Guigo R."/>
            <person name="Rago D."/>
            <person name="Mirbahai L."/>
            <person name="Eastwood N."/>
            <person name="Colbourne J.K."/>
            <person name="Zhou J."/>
            <person name="Mallon E."/>
            <person name="Orsini L."/>
        </authorList>
    </citation>
    <scope>NUCLEOTIDE SEQUENCE [LARGE SCALE GENOMIC DNA]</scope>
    <source>
        <strain evidence="1">LRV0_1</strain>
    </source>
</reference>
<proteinExistence type="predicted"/>
<protein>
    <submittedName>
        <fullName evidence="1">Uncharacterized protein</fullName>
    </submittedName>
</protein>
<keyword evidence="2" id="KW-1185">Reference proteome</keyword>
<gene>
    <name evidence="1" type="ORF">OUZ56_018571</name>
</gene>
<name>A0ABQ9Z992_9CRUS</name>
<dbReference type="EMBL" id="JAOYFB010000003">
    <property type="protein sequence ID" value="KAK4009458.1"/>
    <property type="molecule type" value="Genomic_DNA"/>
</dbReference>